<dbReference type="Pfam" id="PF09917">
    <property type="entry name" value="DUF2147"/>
    <property type="match status" value="1"/>
</dbReference>
<dbReference type="InterPro" id="IPR019223">
    <property type="entry name" value="DUF2147"/>
</dbReference>
<gene>
    <name evidence="2" type="ORF">HUK82_05380</name>
</gene>
<name>A0A850P7T2_9PROT</name>
<dbReference type="PANTHER" id="PTHR36919:SF2">
    <property type="entry name" value="BLL6627 PROTEIN"/>
    <property type="match status" value="1"/>
</dbReference>
<dbReference type="EMBL" id="JABXXR010000023">
    <property type="protein sequence ID" value="NVN39994.1"/>
    <property type="molecule type" value="Genomic_DNA"/>
</dbReference>
<dbReference type="Proteomes" id="UP000585665">
    <property type="component" value="Unassembled WGS sequence"/>
</dbReference>
<proteinExistence type="predicted"/>
<accession>A0A850P7T2</accession>
<dbReference type="Gene3D" id="2.40.128.520">
    <property type="match status" value="1"/>
</dbReference>
<reference evidence="2 3" key="1">
    <citation type="submission" date="2020-06" db="EMBL/GenBank/DDBJ databases">
        <title>Description of novel acetic acid bacteria.</title>
        <authorList>
            <person name="Sombolestani A."/>
        </authorList>
    </citation>
    <scope>NUCLEOTIDE SEQUENCE [LARGE SCALE GENOMIC DNA]</scope>
    <source>
        <strain evidence="2 3">LMG 27010</strain>
    </source>
</reference>
<dbReference type="PANTHER" id="PTHR36919">
    <property type="entry name" value="BLR1215 PROTEIN"/>
    <property type="match status" value="1"/>
</dbReference>
<evidence type="ECO:0000313" key="2">
    <source>
        <dbReference type="EMBL" id="NVN39994.1"/>
    </source>
</evidence>
<evidence type="ECO:0000313" key="3">
    <source>
        <dbReference type="Proteomes" id="UP000585665"/>
    </source>
</evidence>
<sequence length="173" mass="19113">MTKESNSACFPGFRVRTVDARRPPRRLHVIALCGVLLGAAAGLVGPARAAEIPELGLWLSQDHDGVFSIARCGTQLCGRLVGMRYTGEMPRDVNHNPECNIQMLTGFEPTNDDDKAWEGRILDPDSGHVYHARIWTPKDGILKLRGYIGIPLFGETQTWTRFTGAIGPECKLR</sequence>
<protein>
    <submittedName>
        <fullName evidence="2">DUF2147 domain-containing protein</fullName>
    </submittedName>
</protein>
<dbReference type="RefSeq" id="WP_176612971.1">
    <property type="nucleotide sequence ID" value="NZ_JABXXR010000023.1"/>
</dbReference>
<evidence type="ECO:0000259" key="1">
    <source>
        <dbReference type="Pfam" id="PF09917"/>
    </source>
</evidence>
<feature type="domain" description="DUF2147" evidence="1">
    <location>
        <begin position="56"/>
        <end position="161"/>
    </location>
</feature>
<keyword evidence="3" id="KW-1185">Reference proteome</keyword>
<dbReference type="AlphaFoldDB" id="A0A850P7T2"/>
<organism evidence="2 3">
    <name type="scientific">Ameyamaea chiangmaiensis</name>
    <dbReference type="NCBI Taxonomy" id="442969"/>
    <lineage>
        <taxon>Bacteria</taxon>
        <taxon>Pseudomonadati</taxon>
        <taxon>Pseudomonadota</taxon>
        <taxon>Alphaproteobacteria</taxon>
        <taxon>Acetobacterales</taxon>
        <taxon>Acetobacteraceae</taxon>
        <taxon>Ameyamaea</taxon>
    </lineage>
</organism>
<comment type="caution">
    <text evidence="2">The sequence shown here is derived from an EMBL/GenBank/DDBJ whole genome shotgun (WGS) entry which is preliminary data.</text>
</comment>